<dbReference type="RefSeq" id="WP_079665598.1">
    <property type="nucleotide sequence ID" value="NZ_FUYZ01000001.1"/>
</dbReference>
<protein>
    <submittedName>
        <fullName evidence="2">Uncharacterized protein</fullName>
    </submittedName>
</protein>
<dbReference type="STRING" id="619805.SAMN05660477_00295"/>
<evidence type="ECO:0000256" key="1">
    <source>
        <dbReference type="SAM" id="Phobius"/>
    </source>
</evidence>
<dbReference type="AlphaFoldDB" id="A0A1T5CT24"/>
<keyword evidence="1" id="KW-0812">Transmembrane</keyword>
<keyword evidence="1" id="KW-0472">Membrane</keyword>
<evidence type="ECO:0000313" key="2">
    <source>
        <dbReference type="EMBL" id="SKB62340.1"/>
    </source>
</evidence>
<name>A0A1T5CT24_9FLAO</name>
<keyword evidence="3" id="KW-1185">Reference proteome</keyword>
<organism evidence="2 3">
    <name type="scientific">Soonwooa buanensis</name>
    <dbReference type="NCBI Taxonomy" id="619805"/>
    <lineage>
        <taxon>Bacteria</taxon>
        <taxon>Pseudomonadati</taxon>
        <taxon>Bacteroidota</taxon>
        <taxon>Flavobacteriia</taxon>
        <taxon>Flavobacteriales</taxon>
        <taxon>Weeksellaceae</taxon>
        <taxon>Chryseobacterium group</taxon>
        <taxon>Soonwooa</taxon>
    </lineage>
</organism>
<reference evidence="2 3" key="1">
    <citation type="submission" date="2017-02" db="EMBL/GenBank/DDBJ databases">
        <authorList>
            <person name="Peterson S.W."/>
        </authorList>
    </citation>
    <scope>NUCLEOTIDE SEQUENCE [LARGE SCALE GENOMIC DNA]</scope>
    <source>
        <strain evidence="2 3">DSM 22323</strain>
    </source>
</reference>
<keyword evidence="1" id="KW-1133">Transmembrane helix</keyword>
<evidence type="ECO:0000313" key="3">
    <source>
        <dbReference type="Proteomes" id="UP000191112"/>
    </source>
</evidence>
<dbReference type="OrthoDB" id="1272486at2"/>
<proteinExistence type="predicted"/>
<feature type="transmembrane region" description="Helical" evidence="1">
    <location>
        <begin position="12"/>
        <end position="30"/>
    </location>
</feature>
<dbReference type="Proteomes" id="UP000191112">
    <property type="component" value="Unassembled WGS sequence"/>
</dbReference>
<gene>
    <name evidence="2" type="ORF">SAMN05660477_00295</name>
</gene>
<accession>A0A1T5CT24</accession>
<sequence>MLKNNPSLKGLLFAILATIAAFAIYFIFLAKPNYYLVDNPTPDTYFFSVNNGEQKILSSGQYLKVDLNKGKNSIKVFDQNKKMLYDSAFDVKNQRGLINIAHKDYYVFKQFYGYFRDKDSLIMAQGSMNIDGKPFLGNIKKENKLYSEDFYFNIDEDYNKVIKNIDKVESRTKIFRKQDFINYYNENYKF</sequence>
<dbReference type="EMBL" id="FUYZ01000001">
    <property type="protein sequence ID" value="SKB62340.1"/>
    <property type="molecule type" value="Genomic_DNA"/>
</dbReference>